<dbReference type="AlphaFoldDB" id="A0A7V3J9R6"/>
<evidence type="ECO:0000313" key="1">
    <source>
        <dbReference type="EMBL" id="HFZ08799.1"/>
    </source>
</evidence>
<proteinExistence type="predicted"/>
<protein>
    <submittedName>
        <fullName evidence="1">Uncharacterized protein</fullName>
    </submittedName>
</protein>
<sequence length="184" mass="21818">MSGDRTDELLEEEMDQCFRALLQVEAITEEEMDYLIKNNYQDLDYELCLALIVDRILEKIKEGRLKRWDFDLWDVRWKGLDGRRAGAEIYSPLQSKKIAKKRGILTKIIRVYRWRCCKEVDNMLKWLAQAETYVEMAQIKNEAISKGILINGGRKLSHNHSFIHSKRFFEAYHNKLYRLVSGRA</sequence>
<dbReference type="EMBL" id="DTGG01000053">
    <property type="protein sequence ID" value="HFZ08799.1"/>
    <property type="molecule type" value="Genomic_DNA"/>
</dbReference>
<gene>
    <name evidence="1" type="ORF">ENV41_01540</name>
</gene>
<accession>A0A7V3J9R6</accession>
<name>A0A7V3J9R6_UNCC3</name>
<organism evidence="1">
    <name type="scientific">candidate division CPR3 bacterium</name>
    <dbReference type="NCBI Taxonomy" id="2268181"/>
    <lineage>
        <taxon>Bacteria</taxon>
        <taxon>Bacteria division CPR3</taxon>
    </lineage>
</organism>
<reference evidence="1" key="1">
    <citation type="journal article" date="2020" name="mSystems">
        <title>Genome- and Community-Level Interaction Insights into Carbon Utilization and Element Cycling Functions of Hydrothermarchaeota in Hydrothermal Sediment.</title>
        <authorList>
            <person name="Zhou Z."/>
            <person name="Liu Y."/>
            <person name="Xu W."/>
            <person name="Pan J."/>
            <person name="Luo Z.H."/>
            <person name="Li M."/>
        </authorList>
    </citation>
    <scope>NUCLEOTIDE SEQUENCE [LARGE SCALE GENOMIC DNA]</scope>
    <source>
        <strain evidence="1">SpSt-757</strain>
    </source>
</reference>
<comment type="caution">
    <text evidence="1">The sequence shown here is derived from an EMBL/GenBank/DDBJ whole genome shotgun (WGS) entry which is preliminary data.</text>
</comment>